<evidence type="ECO:0000256" key="4">
    <source>
        <dbReference type="ARBA" id="ARBA00022692"/>
    </source>
</evidence>
<feature type="domain" description="ABC transmembrane type-1" evidence="8">
    <location>
        <begin position="69"/>
        <end position="261"/>
    </location>
</feature>
<dbReference type="SUPFAM" id="SSF161098">
    <property type="entry name" value="MetI-like"/>
    <property type="match status" value="1"/>
</dbReference>
<comment type="subcellular location">
    <subcellularLocation>
        <location evidence="1 7">Cell membrane</location>
        <topology evidence="1 7">Multi-pass membrane protein</topology>
    </subcellularLocation>
</comment>
<keyword evidence="6 7" id="KW-0472">Membrane</keyword>
<dbReference type="GO" id="GO:0055085">
    <property type="term" value="P:transmembrane transport"/>
    <property type="evidence" value="ECO:0007669"/>
    <property type="project" value="InterPro"/>
</dbReference>
<accession>A0A317FI62</accession>
<dbReference type="Proteomes" id="UP000245765">
    <property type="component" value="Unassembled WGS sequence"/>
</dbReference>
<dbReference type="AlphaFoldDB" id="A0A317FI62"/>
<feature type="transmembrane region" description="Helical" evidence="7">
    <location>
        <begin position="137"/>
        <end position="156"/>
    </location>
</feature>
<keyword evidence="2 7" id="KW-0813">Transport</keyword>
<dbReference type="Gene3D" id="1.10.3720.10">
    <property type="entry name" value="MetI-like"/>
    <property type="match status" value="1"/>
</dbReference>
<sequence>MKRILGRVAFNLFAWTIVLVTAFPLVWMVITSVKPQFELFRIPPTFWPEQITFEHYARLLWETPFLLYMRNSLLLSTATTLLVVTVATLGAHSLVRFRYRGRERLAQLVLFTYLLPSVVLILPLYLMMVWIGVANSLLSLVIAYTTFALPYALWLLRSFMQGIPDDLENAALVDGATRMGAFFDVILPQALPGIISTSLFTFILSWNEYLYALVLVNTDEARPLTTGVMNMLISAFNIEWSLLMAASVMMSIPLIVIFAFLQKFLTRGFGAGGVKG</sequence>
<evidence type="ECO:0000256" key="1">
    <source>
        <dbReference type="ARBA" id="ARBA00004651"/>
    </source>
</evidence>
<evidence type="ECO:0000313" key="9">
    <source>
        <dbReference type="EMBL" id="PWS37328.1"/>
    </source>
</evidence>
<evidence type="ECO:0000256" key="5">
    <source>
        <dbReference type="ARBA" id="ARBA00022989"/>
    </source>
</evidence>
<keyword evidence="4 7" id="KW-0812">Transmembrane</keyword>
<dbReference type="InterPro" id="IPR050901">
    <property type="entry name" value="BP-dep_ABC_trans_perm"/>
</dbReference>
<keyword evidence="10" id="KW-1185">Reference proteome</keyword>
<protein>
    <recommendedName>
        <fullName evidence="8">ABC transmembrane type-1 domain-containing protein</fullName>
    </recommendedName>
</protein>
<proteinExistence type="inferred from homology"/>
<keyword evidence="5 7" id="KW-1133">Transmembrane helix</keyword>
<feature type="transmembrane region" description="Helical" evidence="7">
    <location>
        <begin position="12"/>
        <end position="30"/>
    </location>
</feature>
<evidence type="ECO:0000256" key="7">
    <source>
        <dbReference type="RuleBase" id="RU363032"/>
    </source>
</evidence>
<evidence type="ECO:0000256" key="3">
    <source>
        <dbReference type="ARBA" id="ARBA00022475"/>
    </source>
</evidence>
<dbReference type="GO" id="GO:0005886">
    <property type="term" value="C:plasma membrane"/>
    <property type="evidence" value="ECO:0007669"/>
    <property type="project" value="UniProtKB-SubCell"/>
</dbReference>
<dbReference type="OrthoDB" id="9790107at2"/>
<reference evidence="10" key="1">
    <citation type="submission" date="2018-05" db="EMBL/GenBank/DDBJ databases">
        <authorList>
            <person name="Du Z."/>
            <person name="Wang X."/>
        </authorList>
    </citation>
    <scope>NUCLEOTIDE SEQUENCE [LARGE SCALE GENOMIC DNA]</scope>
    <source>
        <strain evidence="10">CQN31</strain>
    </source>
</reference>
<dbReference type="PROSITE" id="PS50928">
    <property type="entry name" value="ABC_TM1"/>
    <property type="match status" value="1"/>
</dbReference>
<gene>
    <name evidence="9" type="ORF">DFH01_10800</name>
</gene>
<dbReference type="InterPro" id="IPR035906">
    <property type="entry name" value="MetI-like_sf"/>
</dbReference>
<dbReference type="PANTHER" id="PTHR32243:SF18">
    <property type="entry name" value="INNER MEMBRANE ABC TRANSPORTER PERMEASE PROTEIN YCJP"/>
    <property type="match status" value="1"/>
</dbReference>
<dbReference type="CDD" id="cd06261">
    <property type="entry name" value="TM_PBP2"/>
    <property type="match status" value="1"/>
</dbReference>
<feature type="transmembrane region" description="Helical" evidence="7">
    <location>
        <begin position="240"/>
        <end position="261"/>
    </location>
</feature>
<evidence type="ECO:0000256" key="2">
    <source>
        <dbReference type="ARBA" id="ARBA00022448"/>
    </source>
</evidence>
<evidence type="ECO:0000313" key="10">
    <source>
        <dbReference type="Proteomes" id="UP000245765"/>
    </source>
</evidence>
<feature type="transmembrane region" description="Helical" evidence="7">
    <location>
        <begin position="185"/>
        <end position="206"/>
    </location>
</feature>
<comment type="caution">
    <text evidence="9">The sequence shown here is derived from an EMBL/GenBank/DDBJ whole genome shotgun (WGS) entry which is preliminary data.</text>
</comment>
<dbReference type="InterPro" id="IPR000515">
    <property type="entry name" value="MetI-like"/>
</dbReference>
<dbReference type="RefSeq" id="WP_109870436.1">
    <property type="nucleotide sequence ID" value="NZ_QGNA01000002.1"/>
</dbReference>
<evidence type="ECO:0000259" key="8">
    <source>
        <dbReference type="PROSITE" id="PS50928"/>
    </source>
</evidence>
<name>A0A317FI62_9PROT</name>
<evidence type="ECO:0000256" key="6">
    <source>
        <dbReference type="ARBA" id="ARBA00023136"/>
    </source>
</evidence>
<feature type="transmembrane region" description="Helical" evidence="7">
    <location>
        <begin position="73"/>
        <end position="95"/>
    </location>
</feature>
<comment type="similarity">
    <text evidence="7">Belongs to the binding-protein-dependent transport system permease family.</text>
</comment>
<feature type="transmembrane region" description="Helical" evidence="7">
    <location>
        <begin position="107"/>
        <end position="131"/>
    </location>
</feature>
<dbReference type="PANTHER" id="PTHR32243">
    <property type="entry name" value="MALTOSE TRANSPORT SYSTEM PERMEASE-RELATED"/>
    <property type="match status" value="1"/>
</dbReference>
<organism evidence="9 10">
    <name type="scientific">Falsiroseomonas bella</name>
    <dbReference type="NCBI Taxonomy" id="2184016"/>
    <lineage>
        <taxon>Bacteria</taxon>
        <taxon>Pseudomonadati</taxon>
        <taxon>Pseudomonadota</taxon>
        <taxon>Alphaproteobacteria</taxon>
        <taxon>Acetobacterales</taxon>
        <taxon>Roseomonadaceae</taxon>
        <taxon>Falsiroseomonas</taxon>
    </lineage>
</organism>
<keyword evidence="3" id="KW-1003">Cell membrane</keyword>
<dbReference type="EMBL" id="QGNA01000002">
    <property type="protein sequence ID" value="PWS37328.1"/>
    <property type="molecule type" value="Genomic_DNA"/>
</dbReference>
<dbReference type="Pfam" id="PF00528">
    <property type="entry name" value="BPD_transp_1"/>
    <property type="match status" value="1"/>
</dbReference>